<feature type="transmembrane region" description="Helical" evidence="6">
    <location>
        <begin position="292"/>
        <end position="310"/>
    </location>
</feature>
<dbReference type="InterPro" id="IPR001279">
    <property type="entry name" value="Metallo-B-lactamas"/>
</dbReference>
<evidence type="ECO:0000256" key="5">
    <source>
        <dbReference type="ARBA" id="ARBA00023136"/>
    </source>
</evidence>
<dbReference type="InterPro" id="IPR035681">
    <property type="entry name" value="ComA-like_MBL"/>
</dbReference>
<reference evidence="10 11" key="1">
    <citation type="submission" date="2017-07" db="EMBL/GenBank/DDBJ databases">
        <title>Thauera sp. KNDSS-Mac4 genome sequence and assembly.</title>
        <authorList>
            <person name="Mayilraj S."/>
        </authorList>
    </citation>
    <scope>NUCLEOTIDE SEQUENCE [LARGE SCALE GENOMIC DNA]</scope>
    <source>
        <strain evidence="10 11">KNDSS-Mac4</strain>
    </source>
</reference>
<evidence type="ECO:0000256" key="1">
    <source>
        <dbReference type="ARBA" id="ARBA00004651"/>
    </source>
</evidence>
<sequence length="788" mass="84029">MRLFAASFVVGVVALQMQPELPAADVVPAFVVVAALLSLGYLRAARPVPWSWRLAQRGLVCAAACVLGFSWAAVRADWRLADALRGELESLDMVIDGRVADLPQLLDDGVRFRFEIASPPEGVPRHVLLSWYRPRGSAAPPPVVQAGEAWRFAVRLKRPHGQANPGGFDYEAWLLERGVRATGYVRGSAERLDEVPGSAMQWVHRLRGGLRERYANVLGDRAYAGMLVALAIGEQRGIPPAQWEVFRRTGVGHLVAISGLHVTLVAAAAGAIVGWAWRRQPTMVLRWPVRKAQALAALVAAAAYALLAGLGIPVQRALIMLFVVVAALLCGRRPAPSRVLAAALLCVLTFDPWACLSAGFWLSFGAVGVILMLITGRPARGPRWRAALRVQMGISLALLPLLVLMFNAFPLLSPLANAVAIPIVSFVVAPLVLLAALLPLELPLHLAHGVTALMMVWVEWLSALDMALWRQSTPPLWLALAAVLGMAVLLLPRGTPGRPAAAVLVAALLAWQGARPEDGAFRVTVLDVGQGLAVHVQTSGHDLLFDAGPPYGANADAGSRVVLPYLEASGVIRLHSVVLSHGDQDHVGGAESVGHGIAVERWLVGGGLSEALPVTGVDGARVAACVTGAGWEWDGVRFEVLHPLRQPQQAAPREDNDGSCVLRVSNAAGSLLLTGDIGAAAERDIVARSRGGELTADVVVSSHHGSRSSSSDAFVAATLPEAVIHSAGHRNAFGHPHPEVWARWAQAGARNWRTDSQGAVQALFPPGQNSRIELSAHRMVEPRYWHGR</sequence>
<accession>A0A235EVJ6</accession>
<dbReference type="InterPro" id="IPR052159">
    <property type="entry name" value="Competence_DNA_uptake"/>
</dbReference>
<dbReference type="SUPFAM" id="SSF56281">
    <property type="entry name" value="Metallo-hydrolase/oxidoreductase"/>
    <property type="match status" value="1"/>
</dbReference>
<dbReference type="RefSeq" id="WP_094269233.1">
    <property type="nucleotide sequence ID" value="NZ_NOIH01000019.1"/>
</dbReference>
<feature type="transmembrane region" description="Helical" evidence="6">
    <location>
        <begin position="450"/>
        <end position="469"/>
    </location>
</feature>
<dbReference type="GO" id="GO:0005886">
    <property type="term" value="C:plasma membrane"/>
    <property type="evidence" value="ECO:0007669"/>
    <property type="project" value="UniProtKB-SubCell"/>
</dbReference>
<keyword evidence="4 6" id="KW-1133">Transmembrane helix</keyword>
<dbReference type="Gene3D" id="3.60.15.10">
    <property type="entry name" value="Ribonuclease Z/Hydroxyacylglutathione hydrolase-like"/>
    <property type="match status" value="1"/>
</dbReference>
<dbReference type="Pfam" id="PF03772">
    <property type="entry name" value="Competence"/>
    <property type="match status" value="1"/>
</dbReference>
<comment type="caution">
    <text evidence="10">The sequence shown here is derived from an EMBL/GenBank/DDBJ whole genome shotgun (WGS) entry which is preliminary data.</text>
</comment>
<evidence type="ECO:0000259" key="8">
    <source>
        <dbReference type="Pfam" id="PF03772"/>
    </source>
</evidence>
<dbReference type="GO" id="GO:0030420">
    <property type="term" value="P:establishment of competence for transformation"/>
    <property type="evidence" value="ECO:0007669"/>
    <property type="project" value="InterPro"/>
</dbReference>
<keyword evidence="2" id="KW-1003">Cell membrane</keyword>
<dbReference type="OrthoDB" id="9761531at2"/>
<dbReference type="EMBL" id="NOIH01000019">
    <property type="protein sequence ID" value="OYD53049.1"/>
    <property type="molecule type" value="Genomic_DNA"/>
</dbReference>
<feature type="domain" description="Metallo-beta-lactamase" evidence="7">
    <location>
        <begin position="527"/>
        <end position="729"/>
    </location>
</feature>
<evidence type="ECO:0000256" key="6">
    <source>
        <dbReference type="SAM" id="Phobius"/>
    </source>
</evidence>
<feature type="domain" description="DUF4131" evidence="9">
    <location>
        <begin position="28"/>
        <end position="188"/>
    </location>
</feature>
<feature type="transmembrane region" description="Helical" evidence="6">
    <location>
        <begin position="475"/>
        <end position="491"/>
    </location>
</feature>
<keyword evidence="11" id="KW-1185">Reference proteome</keyword>
<evidence type="ECO:0000256" key="2">
    <source>
        <dbReference type="ARBA" id="ARBA00022475"/>
    </source>
</evidence>
<dbReference type="CDD" id="cd07731">
    <property type="entry name" value="ComA-like_MBL-fold"/>
    <property type="match status" value="1"/>
</dbReference>
<dbReference type="AlphaFoldDB" id="A0A235EVJ6"/>
<dbReference type="InterPro" id="IPR036866">
    <property type="entry name" value="RibonucZ/Hydroxyglut_hydro"/>
</dbReference>
<evidence type="ECO:0000259" key="7">
    <source>
        <dbReference type="Pfam" id="PF00753"/>
    </source>
</evidence>
<evidence type="ECO:0000313" key="10">
    <source>
        <dbReference type="EMBL" id="OYD53049.1"/>
    </source>
</evidence>
<name>A0A235EVJ6_9RHOO</name>
<feature type="domain" description="ComEC/Rec2-related protein" evidence="8">
    <location>
        <begin position="230"/>
        <end position="492"/>
    </location>
</feature>
<comment type="subcellular location">
    <subcellularLocation>
        <location evidence="1">Cell membrane</location>
        <topology evidence="1">Multi-pass membrane protein</topology>
    </subcellularLocation>
</comment>
<evidence type="ECO:0000313" key="11">
    <source>
        <dbReference type="Proteomes" id="UP000215181"/>
    </source>
</evidence>
<dbReference type="Pfam" id="PF13567">
    <property type="entry name" value="DUF4131"/>
    <property type="match status" value="1"/>
</dbReference>
<dbReference type="InterPro" id="IPR004797">
    <property type="entry name" value="Competence_ComEC/Rec2"/>
</dbReference>
<feature type="transmembrane region" description="Helical" evidence="6">
    <location>
        <begin position="341"/>
        <end position="374"/>
    </location>
</feature>
<evidence type="ECO:0000256" key="4">
    <source>
        <dbReference type="ARBA" id="ARBA00022989"/>
    </source>
</evidence>
<keyword evidence="3 6" id="KW-0812">Transmembrane</keyword>
<dbReference type="PANTHER" id="PTHR30619">
    <property type="entry name" value="DNA INTERNALIZATION/COMPETENCE PROTEIN COMEC/REC2"/>
    <property type="match status" value="1"/>
</dbReference>
<evidence type="ECO:0000256" key="3">
    <source>
        <dbReference type="ARBA" id="ARBA00022692"/>
    </source>
</evidence>
<dbReference type="InterPro" id="IPR004477">
    <property type="entry name" value="ComEC_N"/>
</dbReference>
<dbReference type="NCBIfam" id="TIGR00360">
    <property type="entry name" value="ComEC_N-term"/>
    <property type="match status" value="1"/>
</dbReference>
<gene>
    <name evidence="10" type="ORF">CGK74_14890</name>
</gene>
<feature type="transmembrane region" description="Helical" evidence="6">
    <location>
        <begin position="386"/>
        <end position="409"/>
    </location>
</feature>
<dbReference type="Pfam" id="PF00753">
    <property type="entry name" value="Lactamase_B"/>
    <property type="match status" value="1"/>
</dbReference>
<keyword evidence="5 6" id="KW-0472">Membrane</keyword>
<dbReference type="NCBIfam" id="TIGR00361">
    <property type="entry name" value="ComEC_Rec2"/>
    <property type="match status" value="1"/>
</dbReference>
<dbReference type="Proteomes" id="UP000215181">
    <property type="component" value="Unassembled WGS sequence"/>
</dbReference>
<feature type="transmembrane region" description="Helical" evidence="6">
    <location>
        <begin position="415"/>
        <end position="438"/>
    </location>
</feature>
<feature type="transmembrane region" description="Helical" evidence="6">
    <location>
        <begin position="254"/>
        <end position="277"/>
    </location>
</feature>
<evidence type="ECO:0000259" key="9">
    <source>
        <dbReference type="Pfam" id="PF13567"/>
    </source>
</evidence>
<dbReference type="InterPro" id="IPR025405">
    <property type="entry name" value="DUF4131"/>
</dbReference>
<organism evidence="10 11">
    <name type="scientific">Thauera propionica</name>
    <dbReference type="NCBI Taxonomy" id="2019431"/>
    <lineage>
        <taxon>Bacteria</taxon>
        <taxon>Pseudomonadati</taxon>
        <taxon>Pseudomonadota</taxon>
        <taxon>Betaproteobacteria</taxon>
        <taxon>Rhodocyclales</taxon>
        <taxon>Zoogloeaceae</taxon>
        <taxon>Thauera</taxon>
    </lineage>
</organism>
<protein>
    <submittedName>
        <fullName evidence="10">DNA internalization-related competence protein ComEC/Rec2</fullName>
    </submittedName>
</protein>
<dbReference type="PANTHER" id="PTHR30619:SF1">
    <property type="entry name" value="RECOMBINATION PROTEIN 2"/>
    <property type="match status" value="1"/>
</dbReference>
<proteinExistence type="predicted"/>